<proteinExistence type="predicted"/>
<dbReference type="Pfam" id="PF14196">
    <property type="entry name" value="ATC_hydrolase"/>
    <property type="match status" value="1"/>
</dbReference>
<evidence type="ECO:0000313" key="2">
    <source>
        <dbReference type="Proteomes" id="UP000183047"/>
    </source>
</evidence>
<dbReference type="InterPro" id="IPR026002">
    <property type="entry name" value="ATC_hydrolase-like"/>
</dbReference>
<accession>A0A1G5AAQ7</accession>
<name>A0A1G5AAQ7_9FIRM</name>
<dbReference type="Proteomes" id="UP000183047">
    <property type="component" value="Unassembled WGS sequence"/>
</dbReference>
<reference evidence="2" key="1">
    <citation type="submission" date="2016-10" db="EMBL/GenBank/DDBJ databases">
        <authorList>
            <person name="Varghese N."/>
            <person name="Submissions S."/>
        </authorList>
    </citation>
    <scope>NUCLEOTIDE SEQUENCE [LARGE SCALE GENOMIC DNA]</scope>
    <source>
        <strain evidence="2">XBD2006</strain>
    </source>
</reference>
<dbReference type="AlphaFoldDB" id="A0A1G5AAQ7"/>
<evidence type="ECO:0000313" key="1">
    <source>
        <dbReference type="EMBL" id="SCX74965.1"/>
    </source>
</evidence>
<sequence length="201" mass="22763">MKTVEKAMKGMDFIKGEVYKEFAQSDADEIWKNATDKLEKIMADHANLPKGVAAHTDRAIFPSAAIYLSMKEKDADKAFEVMRVAMKNRSEQSGASLARTAKFPGFTRFFLAMWGPVARKSFGEASGFKNVFYPKKKGEFCMDITQCPYHTYLTELGCPEINKLFCDNDIYSYGNIPGLEFIRTKTIGNGDELCDFRLRLK</sequence>
<keyword evidence="2" id="KW-1185">Reference proteome</keyword>
<keyword evidence="1" id="KW-0378">Hydrolase</keyword>
<organism evidence="1 2">
    <name type="scientific">Butyrivibrio hungatei</name>
    <dbReference type="NCBI Taxonomy" id="185008"/>
    <lineage>
        <taxon>Bacteria</taxon>
        <taxon>Bacillati</taxon>
        <taxon>Bacillota</taxon>
        <taxon>Clostridia</taxon>
        <taxon>Lachnospirales</taxon>
        <taxon>Lachnospiraceae</taxon>
        <taxon>Butyrivibrio</taxon>
    </lineage>
</organism>
<dbReference type="RefSeq" id="WP_026655098.1">
    <property type="nucleotide sequence ID" value="NZ_FMUR01000003.1"/>
</dbReference>
<gene>
    <name evidence="1" type="ORF">SAMN02910451_00040</name>
</gene>
<dbReference type="GO" id="GO:0016787">
    <property type="term" value="F:hydrolase activity"/>
    <property type="evidence" value="ECO:0007669"/>
    <property type="project" value="UniProtKB-KW"/>
</dbReference>
<protein>
    <submittedName>
        <fullName evidence="1">L-2-amino-thiazoline-4-carboxylic acid hydrolase</fullName>
    </submittedName>
</protein>
<dbReference type="EMBL" id="FMUR01000003">
    <property type="protein sequence ID" value="SCX74965.1"/>
    <property type="molecule type" value="Genomic_DNA"/>
</dbReference>